<evidence type="ECO:0000313" key="8">
    <source>
        <dbReference type="EMBL" id="GEO10922.1"/>
    </source>
</evidence>
<evidence type="ECO:0000259" key="7">
    <source>
        <dbReference type="Pfam" id="PF02687"/>
    </source>
</evidence>
<feature type="transmembrane region" description="Helical" evidence="6">
    <location>
        <begin position="20"/>
        <end position="41"/>
    </location>
</feature>
<keyword evidence="3 6" id="KW-0812">Transmembrane</keyword>
<reference evidence="8 9" key="1">
    <citation type="submission" date="2019-07" db="EMBL/GenBank/DDBJ databases">
        <title>Whole genome shotgun sequence of Segetibacter aerophilus NBRC 106135.</title>
        <authorList>
            <person name="Hosoyama A."/>
            <person name="Uohara A."/>
            <person name="Ohji S."/>
            <person name="Ichikawa N."/>
        </authorList>
    </citation>
    <scope>NUCLEOTIDE SEQUENCE [LARGE SCALE GENOMIC DNA]</scope>
    <source>
        <strain evidence="8 9">NBRC 106135</strain>
    </source>
</reference>
<feature type="transmembrane region" description="Helical" evidence="6">
    <location>
        <begin position="273"/>
        <end position="293"/>
    </location>
</feature>
<protein>
    <recommendedName>
        <fullName evidence="7">ABC3 transporter permease C-terminal domain-containing protein</fullName>
    </recommendedName>
</protein>
<evidence type="ECO:0000256" key="5">
    <source>
        <dbReference type="ARBA" id="ARBA00023136"/>
    </source>
</evidence>
<dbReference type="Pfam" id="PF02687">
    <property type="entry name" value="FtsX"/>
    <property type="match status" value="1"/>
</dbReference>
<keyword evidence="2" id="KW-1003">Cell membrane</keyword>
<feature type="transmembrane region" description="Helical" evidence="6">
    <location>
        <begin position="362"/>
        <end position="380"/>
    </location>
</feature>
<feature type="domain" description="ABC3 transporter permease C-terminal" evidence="7">
    <location>
        <begin position="278"/>
        <end position="381"/>
    </location>
</feature>
<dbReference type="OrthoDB" id="1011751at2"/>
<keyword evidence="9" id="KW-1185">Reference proteome</keyword>
<comment type="caution">
    <text evidence="8">The sequence shown here is derived from an EMBL/GenBank/DDBJ whole genome shotgun (WGS) entry which is preliminary data.</text>
</comment>
<accession>A0A512BG35</accession>
<keyword evidence="4 6" id="KW-1133">Transmembrane helix</keyword>
<evidence type="ECO:0000313" key="9">
    <source>
        <dbReference type="Proteomes" id="UP000321513"/>
    </source>
</evidence>
<evidence type="ECO:0000256" key="2">
    <source>
        <dbReference type="ARBA" id="ARBA00022475"/>
    </source>
</evidence>
<feature type="transmembrane region" description="Helical" evidence="6">
    <location>
        <begin position="325"/>
        <end position="347"/>
    </location>
</feature>
<keyword evidence="5 6" id="KW-0472">Membrane</keyword>
<evidence type="ECO:0000256" key="3">
    <source>
        <dbReference type="ARBA" id="ARBA00022692"/>
    </source>
</evidence>
<dbReference type="AlphaFoldDB" id="A0A512BG35"/>
<comment type="subcellular location">
    <subcellularLocation>
        <location evidence="1">Cell membrane</location>
        <topology evidence="1">Multi-pass membrane protein</topology>
    </subcellularLocation>
</comment>
<gene>
    <name evidence="8" type="ORF">SAE01_34180</name>
</gene>
<dbReference type="InterPro" id="IPR003838">
    <property type="entry name" value="ABC3_permease_C"/>
</dbReference>
<dbReference type="RefSeq" id="WP_147205034.1">
    <property type="nucleotide sequence ID" value="NZ_BJYT01000014.1"/>
</dbReference>
<dbReference type="Proteomes" id="UP000321513">
    <property type="component" value="Unassembled WGS sequence"/>
</dbReference>
<dbReference type="GO" id="GO:0005886">
    <property type="term" value="C:plasma membrane"/>
    <property type="evidence" value="ECO:0007669"/>
    <property type="project" value="UniProtKB-SubCell"/>
</dbReference>
<evidence type="ECO:0000256" key="4">
    <source>
        <dbReference type="ARBA" id="ARBA00022989"/>
    </source>
</evidence>
<organism evidence="8 9">
    <name type="scientific">Segetibacter aerophilus</name>
    <dbReference type="NCBI Taxonomy" id="670293"/>
    <lineage>
        <taxon>Bacteria</taxon>
        <taxon>Pseudomonadati</taxon>
        <taxon>Bacteroidota</taxon>
        <taxon>Chitinophagia</taxon>
        <taxon>Chitinophagales</taxon>
        <taxon>Chitinophagaceae</taxon>
        <taxon>Segetibacter</taxon>
    </lineage>
</organism>
<proteinExistence type="predicted"/>
<sequence>MLDQLLKKIIRTGVGRSRFIMAGIGLTIAMLLILSAVQIQVNYNELLYGKSNQDSIANFLVVAKVINGNKRENVLSTEEVEKLKRQPFIEKVGLLTASRFKVSAQSPSDRFPFYTDMFFESVPDEFIDVKSDDWKWEPGSTTIPLIIPNQFLDLYNFGFAPSQNLMQLTQSMVMALPIVLNVTYQGQPIRFTGKVVGFSDRISSVLVPQNFLAMANKQFGTQGDARPSRVVIRTSDPGNPELAKFLKDNELVTDADKTRFSQYRRIVNTVVNASWLTGAAMLLFALLVFSLFIQLTIASTKNEINLLVTIGASPKQLQRFLMKQFLPANVIITLVCLAVITILQYVLQAFLAKQNMNVSSWVSWYTVVTAAVILIVLWLVNYSTIKKYIKETEK</sequence>
<evidence type="ECO:0000256" key="1">
    <source>
        <dbReference type="ARBA" id="ARBA00004651"/>
    </source>
</evidence>
<name>A0A512BG35_9BACT</name>
<dbReference type="EMBL" id="BJYT01000014">
    <property type="protein sequence ID" value="GEO10922.1"/>
    <property type="molecule type" value="Genomic_DNA"/>
</dbReference>
<evidence type="ECO:0000256" key="6">
    <source>
        <dbReference type="SAM" id="Phobius"/>
    </source>
</evidence>